<evidence type="ECO:0000256" key="1">
    <source>
        <dbReference type="SAM" id="SignalP"/>
    </source>
</evidence>
<organism evidence="2 3">
    <name type="scientific">Tenuifilum thalassicum</name>
    <dbReference type="NCBI Taxonomy" id="2590900"/>
    <lineage>
        <taxon>Bacteria</taxon>
        <taxon>Pseudomonadati</taxon>
        <taxon>Bacteroidota</taxon>
        <taxon>Bacteroidia</taxon>
        <taxon>Bacteroidales</taxon>
        <taxon>Tenuifilaceae</taxon>
        <taxon>Tenuifilum</taxon>
    </lineage>
</organism>
<reference evidence="2 3" key="1">
    <citation type="submission" date="2019-07" db="EMBL/GenBank/DDBJ databases">
        <title>Thalassofilum flectens gen. nov., sp. nov., a novel moderate thermophilic anaerobe from a shallow sea hot spring in Kunashir Island (Russia), representing a new family in the order Bacteroidales, and proposal of Thalassofilacea fam. nov.</title>
        <authorList>
            <person name="Kochetkova T.V."/>
            <person name="Podosokorskaya O.A."/>
            <person name="Novikov A."/>
            <person name="Elcheninov A.G."/>
            <person name="Toshchakov S.V."/>
            <person name="Kublanov I.V."/>
        </authorList>
    </citation>
    <scope>NUCLEOTIDE SEQUENCE [LARGE SCALE GENOMIC DNA]</scope>
    <source>
        <strain evidence="2 3">38-H</strain>
    </source>
</reference>
<dbReference type="AlphaFoldDB" id="A0A7D3XEJ2"/>
<dbReference type="EMBL" id="CP041345">
    <property type="protein sequence ID" value="QKG78917.1"/>
    <property type="molecule type" value="Genomic_DNA"/>
</dbReference>
<evidence type="ECO:0000313" key="3">
    <source>
        <dbReference type="Proteomes" id="UP000500961"/>
    </source>
</evidence>
<name>A0A7D3XEJ2_9BACT</name>
<gene>
    <name evidence="2" type="ORF">FHG85_01085</name>
</gene>
<accession>A0A7D3XEJ2</accession>
<dbReference type="InterPro" id="IPR026341">
    <property type="entry name" value="T9SS_type_B"/>
</dbReference>
<keyword evidence="1" id="KW-0732">Signal</keyword>
<dbReference type="NCBIfam" id="TIGR04131">
    <property type="entry name" value="Bac_Flav_CTERM"/>
    <property type="match status" value="1"/>
</dbReference>
<keyword evidence="3" id="KW-1185">Reference proteome</keyword>
<dbReference type="Pfam" id="PF13585">
    <property type="entry name" value="CHU_C"/>
    <property type="match status" value="1"/>
</dbReference>
<protein>
    <submittedName>
        <fullName evidence="2">Gliding motility-associated C-terminal domain-containing protein</fullName>
    </submittedName>
</protein>
<dbReference type="KEGG" id="ttz:FHG85_01085"/>
<dbReference type="RefSeq" id="WP_173072434.1">
    <property type="nucleotide sequence ID" value="NZ_CP041345.1"/>
</dbReference>
<sequence>MKRLRNILFLLIFSVSAFTLSAQEQADLPMACIGHTERYGVKGFNGISDFDWTITDPDGNVLQQGTDYTLLARGDSIDIFWREGMKGGIYTLTVVEHTDYGCTGSPYSVNVVLNTPEIFIPITNNIPDEVGICFGDIATLDPGEGFINYLWQDGSTNQVYYTGESGTYVVRLVDATNSCSYDVADVVVHPLPEVDLGNDTSLMVTQTLELDVYNPDFTIYDWSTGAITPSITVDGQSGDQLIWVKVTDANGCSNSDSIQITATDFSRLRIPAAFTPNKDGVNDYWDFPAPYDGKDLREFISSVNVKVFNRWGKLVWSHKGAYQPWDGKDLNGKELPMDSYHYIIEFTVGQKKYEYKGSVTIIR</sequence>
<feature type="signal peptide" evidence="1">
    <location>
        <begin position="1"/>
        <end position="22"/>
    </location>
</feature>
<feature type="chain" id="PRO_5029636369" evidence="1">
    <location>
        <begin position="23"/>
        <end position="363"/>
    </location>
</feature>
<evidence type="ECO:0000313" key="2">
    <source>
        <dbReference type="EMBL" id="QKG78917.1"/>
    </source>
</evidence>
<dbReference type="Proteomes" id="UP000500961">
    <property type="component" value="Chromosome"/>
</dbReference>
<proteinExistence type="predicted"/>